<accession>A0A0F0L8T2</accession>
<dbReference type="SMART" id="SM00895">
    <property type="entry name" value="FCD"/>
    <property type="match status" value="1"/>
</dbReference>
<dbReference type="GO" id="GO:0003677">
    <property type="term" value="F:DNA binding"/>
    <property type="evidence" value="ECO:0007669"/>
    <property type="project" value="UniProtKB-KW"/>
</dbReference>
<feature type="domain" description="HTH gntR-type" evidence="4">
    <location>
        <begin position="13"/>
        <end position="80"/>
    </location>
</feature>
<dbReference type="InterPro" id="IPR036388">
    <property type="entry name" value="WH-like_DNA-bd_sf"/>
</dbReference>
<sequence length="239" mass="26461">MNGVQTLSAINNRPTAVVIADQLRESIINGGFSPGDQVNEAQVAGQLNVSRGPVREALHRLVQEGLLLARPNRGVFVQELTVRDVAEVYEAREVIECAAGEIITKFSPEQREATAARLTDIVQQMQAALDAEDWTRLGRIDLEFHTALVQDAGNTRLVRAYATLATEALICLFHFPDAYPKPDRVVPGHQEIADLLRAGDMEQLHHVLHTHLSLSDYQLHSHDDEGALRHGRNEEGEES</sequence>
<evidence type="ECO:0000313" key="5">
    <source>
        <dbReference type="EMBL" id="KJL29099.1"/>
    </source>
</evidence>
<gene>
    <name evidence="5" type="primary">ydfH_5</name>
    <name evidence="5" type="ORF">RS83_01724</name>
</gene>
<dbReference type="SUPFAM" id="SSF48008">
    <property type="entry name" value="GntR ligand-binding domain-like"/>
    <property type="match status" value="1"/>
</dbReference>
<dbReference type="PANTHER" id="PTHR43537:SF24">
    <property type="entry name" value="GLUCONATE OPERON TRANSCRIPTIONAL REPRESSOR"/>
    <property type="match status" value="1"/>
</dbReference>
<evidence type="ECO:0000256" key="1">
    <source>
        <dbReference type="ARBA" id="ARBA00023015"/>
    </source>
</evidence>
<evidence type="ECO:0000259" key="4">
    <source>
        <dbReference type="PROSITE" id="PS50949"/>
    </source>
</evidence>
<dbReference type="PATRIC" id="fig|82380.11.peg.1760"/>
<keyword evidence="1" id="KW-0805">Transcription regulation</keyword>
<dbReference type="InterPro" id="IPR008920">
    <property type="entry name" value="TF_FadR/GntR_C"/>
</dbReference>
<dbReference type="SMART" id="SM00345">
    <property type="entry name" value="HTH_GNTR"/>
    <property type="match status" value="1"/>
</dbReference>
<dbReference type="PANTHER" id="PTHR43537">
    <property type="entry name" value="TRANSCRIPTIONAL REGULATOR, GNTR FAMILY"/>
    <property type="match status" value="1"/>
</dbReference>
<evidence type="ECO:0000313" key="6">
    <source>
        <dbReference type="Proteomes" id="UP000033640"/>
    </source>
</evidence>
<dbReference type="GO" id="GO:0003700">
    <property type="term" value="F:DNA-binding transcription factor activity"/>
    <property type="evidence" value="ECO:0007669"/>
    <property type="project" value="InterPro"/>
</dbReference>
<dbReference type="CDD" id="cd07377">
    <property type="entry name" value="WHTH_GntR"/>
    <property type="match status" value="1"/>
</dbReference>
<keyword evidence="2" id="KW-0238">DNA-binding</keyword>
<dbReference type="Gene3D" id="1.10.10.10">
    <property type="entry name" value="Winged helix-like DNA-binding domain superfamily/Winged helix DNA-binding domain"/>
    <property type="match status" value="1"/>
</dbReference>
<proteinExistence type="predicted"/>
<dbReference type="Proteomes" id="UP000033640">
    <property type="component" value="Unassembled WGS sequence"/>
</dbReference>
<keyword evidence="3" id="KW-0804">Transcription</keyword>
<evidence type="ECO:0000256" key="3">
    <source>
        <dbReference type="ARBA" id="ARBA00023163"/>
    </source>
</evidence>
<dbReference type="SUPFAM" id="SSF46785">
    <property type="entry name" value="Winged helix' DNA-binding domain"/>
    <property type="match status" value="1"/>
</dbReference>
<protein>
    <submittedName>
        <fullName evidence="5">Putative HTH-type transcriptional regulator YdfH</fullName>
    </submittedName>
</protein>
<evidence type="ECO:0000256" key="2">
    <source>
        <dbReference type="ARBA" id="ARBA00023125"/>
    </source>
</evidence>
<dbReference type="Pfam" id="PF00392">
    <property type="entry name" value="GntR"/>
    <property type="match status" value="1"/>
</dbReference>
<dbReference type="InterPro" id="IPR036390">
    <property type="entry name" value="WH_DNA-bd_sf"/>
</dbReference>
<dbReference type="PRINTS" id="PR00035">
    <property type="entry name" value="HTHGNTR"/>
</dbReference>
<organism evidence="5 6">
    <name type="scientific">Microbacterium oxydans</name>
    <dbReference type="NCBI Taxonomy" id="82380"/>
    <lineage>
        <taxon>Bacteria</taxon>
        <taxon>Bacillati</taxon>
        <taxon>Actinomycetota</taxon>
        <taxon>Actinomycetes</taxon>
        <taxon>Micrococcales</taxon>
        <taxon>Microbacteriaceae</taxon>
        <taxon>Microbacterium</taxon>
    </lineage>
</organism>
<dbReference type="InterPro" id="IPR011711">
    <property type="entry name" value="GntR_C"/>
</dbReference>
<dbReference type="Pfam" id="PF07729">
    <property type="entry name" value="FCD"/>
    <property type="match status" value="1"/>
</dbReference>
<dbReference type="InterPro" id="IPR000524">
    <property type="entry name" value="Tscrpt_reg_HTH_GntR"/>
</dbReference>
<reference evidence="5 6" key="1">
    <citation type="submission" date="2015-02" db="EMBL/GenBank/DDBJ databases">
        <title>Draft genome sequences of ten Microbacterium spp. with emphasis on heavy metal contaminated environments.</title>
        <authorList>
            <person name="Corretto E."/>
        </authorList>
    </citation>
    <scope>NUCLEOTIDE SEQUENCE [LARGE SCALE GENOMIC DNA]</scope>
    <source>
        <strain evidence="5 6">BEL4b</strain>
    </source>
</reference>
<dbReference type="PROSITE" id="PS50949">
    <property type="entry name" value="HTH_GNTR"/>
    <property type="match status" value="1"/>
</dbReference>
<dbReference type="Gene3D" id="1.20.120.530">
    <property type="entry name" value="GntR ligand-binding domain-like"/>
    <property type="match status" value="1"/>
</dbReference>
<name>A0A0F0L8T2_9MICO</name>
<comment type="caution">
    <text evidence="5">The sequence shown here is derived from an EMBL/GenBank/DDBJ whole genome shotgun (WGS) entry which is preliminary data.</text>
</comment>
<dbReference type="EMBL" id="JYIW01000024">
    <property type="protein sequence ID" value="KJL29099.1"/>
    <property type="molecule type" value="Genomic_DNA"/>
</dbReference>
<dbReference type="AlphaFoldDB" id="A0A0F0L8T2"/>